<dbReference type="EMBL" id="LGFO01000102">
    <property type="protein sequence ID" value="KUK36399.1"/>
    <property type="molecule type" value="Genomic_DNA"/>
</dbReference>
<comment type="similarity">
    <text evidence="10">Belongs to the PlsY family.</text>
</comment>
<dbReference type="InterPro" id="IPR003811">
    <property type="entry name" value="G3P_acylTferase_PlsY"/>
</dbReference>
<comment type="function">
    <text evidence="10">Catalyzes the transfer of an acyl group from acyl-phosphate (acyl-PO(4)) to glycerol-3-phosphate (G3P) to form lysophosphatidic acid (LPA). This enzyme utilizes acyl-phosphate as fatty acyl donor, but not acyl-CoA or acyl-ACP.</text>
</comment>
<dbReference type="GO" id="GO:0043772">
    <property type="term" value="F:acyl-phosphate glycerol-3-phosphate acyltransferase activity"/>
    <property type="evidence" value="ECO:0007669"/>
    <property type="project" value="UniProtKB-UniRule"/>
</dbReference>
<evidence type="ECO:0000256" key="1">
    <source>
        <dbReference type="ARBA" id="ARBA00022475"/>
    </source>
</evidence>
<dbReference type="PANTHER" id="PTHR30309:SF0">
    <property type="entry name" value="GLYCEROL-3-PHOSPHATE ACYLTRANSFERASE-RELATED"/>
    <property type="match status" value="1"/>
</dbReference>
<keyword evidence="4 10" id="KW-0812">Transmembrane</keyword>
<gene>
    <name evidence="10" type="primary">plsY</name>
    <name evidence="11" type="ORF">XD66_0892</name>
</gene>
<evidence type="ECO:0000256" key="6">
    <source>
        <dbReference type="ARBA" id="ARBA00023098"/>
    </source>
</evidence>
<dbReference type="SMART" id="SM01207">
    <property type="entry name" value="G3P_acyltransf"/>
    <property type="match status" value="1"/>
</dbReference>
<dbReference type="GO" id="GO:0008654">
    <property type="term" value="P:phospholipid biosynthetic process"/>
    <property type="evidence" value="ECO:0007669"/>
    <property type="project" value="UniProtKB-UniRule"/>
</dbReference>
<comment type="catalytic activity">
    <reaction evidence="10">
        <text>an acyl phosphate + sn-glycerol 3-phosphate = a 1-acyl-sn-glycero-3-phosphate + phosphate</text>
        <dbReference type="Rhea" id="RHEA:34075"/>
        <dbReference type="ChEBI" id="CHEBI:43474"/>
        <dbReference type="ChEBI" id="CHEBI:57597"/>
        <dbReference type="ChEBI" id="CHEBI:57970"/>
        <dbReference type="ChEBI" id="CHEBI:59918"/>
        <dbReference type="EC" id="2.3.1.275"/>
    </reaction>
</comment>
<evidence type="ECO:0000256" key="3">
    <source>
        <dbReference type="ARBA" id="ARBA00022679"/>
    </source>
</evidence>
<accession>A0A124FK82</accession>
<organism evidence="11 12">
    <name type="scientific">Thermacetogenium phaeum</name>
    <dbReference type="NCBI Taxonomy" id="85874"/>
    <lineage>
        <taxon>Bacteria</taxon>
        <taxon>Bacillati</taxon>
        <taxon>Bacillota</taxon>
        <taxon>Clostridia</taxon>
        <taxon>Thermoanaerobacterales</taxon>
        <taxon>Thermoanaerobacteraceae</taxon>
        <taxon>Thermacetogenium</taxon>
    </lineage>
</organism>
<reference evidence="12" key="1">
    <citation type="journal article" date="2015" name="MBio">
        <title>Genome-Resolved Metagenomic Analysis Reveals Roles for Candidate Phyla and Other Microbial Community Members in Biogeochemical Transformations in Oil Reservoirs.</title>
        <authorList>
            <person name="Hu P."/>
            <person name="Tom L."/>
            <person name="Singh A."/>
            <person name="Thomas B.C."/>
            <person name="Baker B.J."/>
            <person name="Piceno Y.M."/>
            <person name="Andersen G.L."/>
            <person name="Banfield J.F."/>
        </authorList>
    </citation>
    <scope>NUCLEOTIDE SEQUENCE [LARGE SCALE GENOMIC DNA]</scope>
</reference>
<comment type="caution">
    <text evidence="10">Lacks conserved residue(s) required for the propagation of feature annotation.</text>
</comment>
<keyword evidence="9 10" id="KW-1208">Phospholipid metabolism</keyword>
<dbReference type="PANTHER" id="PTHR30309">
    <property type="entry name" value="INNER MEMBRANE PROTEIN YGIH"/>
    <property type="match status" value="1"/>
</dbReference>
<dbReference type="OMA" id="AQWVILT"/>
<dbReference type="Proteomes" id="UP000053326">
    <property type="component" value="Unassembled WGS sequence"/>
</dbReference>
<evidence type="ECO:0000256" key="8">
    <source>
        <dbReference type="ARBA" id="ARBA00023209"/>
    </source>
</evidence>
<evidence type="ECO:0000256" key="5">
    <source>
        <dbReference type="ARBA" id="ARBA00022989"/>
    </source>
</evidence>
<evidence type="ECO:0000256" key="10">
    <source>
        <dbReference type="HAMAP-Rule" id="MF_01043"/>
    </source>
</evidence>
<feature type="transmembrane region" description="Helical" evidence="10">
    <location>
        <begin position="73"/>
        <end position="93"/>
    </location>
</feature>
<comment type="pathway">
    <text evidence="10">Lipid metabolism; phospholipid metabolism.</text>
</comment>
<evidence type="ECO:0000313" key="12">
    <source>
        <dbReference type="Proteomes" id="UP000053326"/>
    </source>
</evidence>
<keyword evidence="3 10" id="KW-0808">Transferase</keyword>
<dbReference type="Pfam" id="PF02660">
    <property type="entry name" value="G3P_acyltransf"/>
    <property type="match status" value="1"/>
</dbReference>
<evidence type="ECO:0000256" key="7">
    <source>
        <dbReference type="ARBA" id="ARBA00023136"/>
    </source>
</evidence>
<keyword evidence="6 10" id="KW-0443">Lipid metabolism</keyword>
<proteinExistence type="inferred from homology"/>
<evidence type="ECO:0000256" key="2">
    <source>
        <dbReference type="ARBA" id="ARBA00022516"/>
    </source>
</evidence>
<feature type="transmembrane region" description="Helical" evidence="10">
    <location>
        <begin position="44"/>
        <end position="61"/>
    </location>
</feature>
<evidence type="ECO:0000256" key="4">
    <source>
        <dbReference type="ARBA" id="ARBA00022692"/>
    </source>
</evidence>
<comment type="subunit">
    <text evidence="10">Probably interacts with PlsX.</text>
</comment>
<dbReference type="AlphaFoldDB" id="A0A124FK82"/>
<protein>
    <recommendedName>
        <fullName evidence="10">Glycerol-3-phosphate acyltransferase</fullName>
    </recommendedName>
    <alternativeName>
        <fullName evidence="10">Acyl-PO4 G3P acyltransferase</fullName>
    </alternativeName>
    <alternativeName>
        <fullName evidence="10">Acyl-phosphate--glycerol-3-phosphate acyltransferase</fullName>
    </alternativeName>
    <alternativeName>
        <fullName evidence="10">G3P acyltransferase</fullName>
        <shortName evidence="10">GPAT</shortName>
        <ecNumber evidence="10">2.3.1.275</ecNumber>
    </alternativeName>
    <alternativeName>
        <fullName evidence="10">Lysophosphatidic acid synthase</fullName>
        <shortName evidence="10">LPA synthase</shortName>
    </alternativeName>
</protein>
<name>A0A124FK82_9THEO</name>
<sequence>MYFLILLFSYLLGSIPTAYLAGKLWRGIDIRRYGSGNVGTMNARAVLGWGAAVPVFLLDLGKGMLVVYLARLAGLEGNIALLAAVVGHIYPVWLRWQGGKGLATAFGGLLLEQQFFGILAFCGVWLCIYLFSRDSDRAGLGGALAFTGLAAWRGVAPGKLWLVMIGLVVAWKHFVELTRKGR</sequence>
<keyword evidence="11" id="KW-0012">Acyltransferase</keyword>
<comment type="subcellular location">
    <subcellularLocation>
        <location evidence="10">Cell membrane</location>
        <topology evidence="10">Multi-pass membrane protein</topology>
    </subcellularLocation>
</comment>
<keyword evidence="1 10" id="KW-1003">Cell membrane</keyword>
<keyword evidence="7 10" id="KW-0472">Membrane</keyword>
<comment type="caution">
    <text evidence="11">The sequence shown here is derived from an EMBL/GenBank/DDBJ whole genome shotgun (WGS) entry which is preliminary data.</text>
</comment>
<evidence type="ECO:0000256" key="9">
    <source>
        <dbReference type="ARBA" id="ARBA00023264"/>
    </source>
</evidence>
<dbReference type="PATRIC" id="fig|85874.4.peg.262"/>
<keyword evidence="5 10" id="KW-1133">Transmembrane helix</keyword>
<feature type="transmembrane region" description="Helical" evidence="10">
    <location>
        <begin position="113"/>
        <end position="131"/>
    </location>
</feature>
<dbReference type="HAMAP" id="MF_01043">
    <property type="entry name" value="PlsY"/>
    <property type="match status" value="1"/>
</dbReference>
<dbReference type="GO" id="GO:0005886">
    <property type="term" value="C:plasma membrane"/>
    <property type="evidence" value="ECO:0007669"/>
    <property type="project" value="UniProtKB-SubCell"/>
</dbReference>
<dbReference type="EC" id="2.3.1.275" evidence="10"/>
<keyword evidence="2 10" id="KW-0444">Lipid biosynthesis</keyword>
<dbReference type="UniPathway" id="UPA00085"/>
<evidence type="ECO:0000313" key="11">
    <source>
        <dbReference type="EMBL" id="KUK36399.1"/>
    </source>
</evidence>
<keyword evidence="8 10" id="KW-0594">Phospholipid biosynthesis</keyword>